<organism evidence="2 3">
    <name type="scientific">Amycolatopsis viridis</name>
    <dbReference type="NCBI Taxonomy" id="185678"/>
    <lineage>
        <taxon>Bacteria</taxon>
        <taxon>Bacillati</taxon>
        <taxon>Actinomycetota</taxon>
        <taxon>Actinomycetes</taxon>
        <taxon>Pseudonocardiales</taxon>
        <taxon>Pseudonocardiaceae</taxon>
        <taxon>Amycolatopsis</taxon>
    </lineage>
</organism>
<evidence type="ECO:0000313" key="2">
    <source>
        <dbReference type="EMBL" id="NIH79258.1"/>
    </source>
</evidence>
<reference evidence="2 3" key="1">
    <citation type="submission" date="2020-03" db="EMBL/GenBank/DDBJ databases">
        <title>Sequencing the genomes of 1000 actinobacteria strains.</title>
        <authorList>
            <person name="Klenk H.-P."/>
        </authorList>
    </citation>
    <scope>NUCLEOTIDE SEQUENCE [LARGE SCALE GENOMIC DNA]</scope>
    <source>
        <strain evidence="2 3">DSM 45668</strain>
    </source>
</reference>
<dbReference type="Proteomes" id="UP000754495">
    <property type="component" value="Unassembled WGS sequence"/>
</dbReference>
<gene>
    <name evidence="2" type="ORF">FHX46_001788</name>
</gene>
<dbReference type="RefSeq" id="WP_313886069.1">
    <property type="nucleotide sequence ID" value="NZ_JAANOU010000001.1"/>
</dbReference>
<feature type="transmembrane region" description="Helical" evidence="1">
    <location>
        <begin position="40"/>
        <end position="66"/>
    </location>
</feature>
<keyword evidence="1" id="KW-1133">Transmembrane helix</keyword>
<proteinExistence type="predicted"/>
<dbReference type="EMBL" id="JAANOU010000001">
    <property type="protein sequence ID" value="NIH79258.1"/>
    <property type="molecule type" value="Genomic_DNA"/>
</dbReference>
<evidence type="ECO:0000256" key="1">
    <source>
        <dbReference type="SAM" id="Phobius"/>
    </source>
</evidence>
<feature type="transmembrane region" description="Helical" evidence="1">
    <location>
        <begin position="78"/>
        <end position="99"/>
    </location>
</feature>
<keyword evidence="1" id="KW-0472">Membrane</keyword>
<keyword evidence="3" id="KW-1185">Reference proteome</keyword>
<name>A0ABX0SRT4_9PSEU</name>
<accession>A0ABX0SRT4</accession>
<evidence type="ECO:0000313" key="3">
    <source>
        <dbReference type="Proteomes" id="UP000754495"/>
    </source>
</evidence>
<comment type="caution">
    <text evidence="2">The sequence shown here is derived from an EMBL/GenBank/DDBJ whole genome shotgun (WGS) entry which is preliminary data.</text>
</comment>
<protein>
    <submittedName>
        <fullName evidence="2">Uncharacterized protein</fullName>
    </submittedName>
</protein>
<sequence length="102" mass="10767">MTANLPRRATDNSVSAGPASDVRTFITAVLLTFAAGELMLLGYALLGVFGGIIGLVAAIFGVVWWRSIHDKRAFPRDLPVKSVVILAVVTAVITLLAFLTVA</sequence>
<keyword evidence="1" id="KW-0812">Transmembrane</keyword>